<feature type="transmembrane region" description="Helical" evidence="1">
    <location>
        <begin position="129"/>
        <end position="149"/>
    </location>
</feature>
<evidence type="ECO:0000313" key="2">
    <source>
        <dbReference type="EMBL" id="MQM25444.1"/>
    </source>
</evidence>
<dbReference type="Pfam" id="PF10027">
    <property type="entry name" value="DUF2269"/>
    <property type="match status" value="1"/>
</dbReference>
<protein>
    <submittedName>
        <fullName evidence="2">DUF2269 family protein</fullName>
    </submittedName>
</protein>
<dbReference type="AlphaFoldDB" id="A0A6L5G716"/>
<reference evidence="2 3" key="1">
    <citation type="submission" date="2019-10" db="EMBL/GenBank/DDBJ databases">
        <title>Glycomyces albidus sp. nov., a novel actinomycete isolated from rhizosphere soil of wheat (Triticum aestivum L.).</title>
        <authorList>
            <person name="Qian L."/>
        </authorList>
    </citation>
    <scope>NUCLEOTIDE SEQUENCE [LARGE SCALE GENOMIC DNA]</scope>
    <source>
        <strain evidence="2 3">NEAU-7082</strain>
    </source>
</reference>
<feature type="transmembrane region" description="Helical" evidence="1">
    <location>
        <begin position="6"/>
        <end position="26"/>
    </location>
</feature>
<keyword evidence="1" id="KW-0472">Membrane</keyword>
<feature type="transmembrane region" description="Helical" evidence="1">
    <location>
        <begin position="47"/>
        <end position="65"/>
    </location>
</feature>
<dbReference type="Proteomes" id="UP000477750">
    <property type="component" value="Unassembled WGS sequence"/>
</dbReference>
<accession>A0A6L5G716</accession>
<name>A0A6L5G716_9ACTN</name>
<keyword evidence="1" id="KW-0812">Transmembrane</keyword>
<proteinExistence type="predicted"/>
<evidence type="ECO:0000313" key="3">
    <source>
        <dbReference type="Proteomes" id="UP000477750"/>
    </source>
</evidence>
<evidence type="ECO:0000256" key="1">
    <source>
        <dbReference type="SAM" id="Phobius"/>
    </source>
</evidence>
<keyword evidence="1" id="KW-1133">Transmembrane helix</keyword>
<sequence length="153" mass="16470">MHTFLVVLHVLTAVIFVGPAMLLPLLGERALRERDGDRVHQAGRRCMLFNALTLIAALFGAVATVTSDRYSFGDAWLVIASTLYVIAVVNGAAVIPGVLARIGKELQDAHGALDSALDSELLEQHRGRLLALAGLNLVFYTLVIVLMAWRPGA</sequence>
<dbReference type="EMBL" id="WIAO01000006">
    <property type="protein sequence ID" value="MQM25444.1"/>
    <property type="molecule type" value="Genomic_DNA"/>
</dbReference>
<organism evidence="2 3">
    <name type="scientific">Glycomyces albidus</name>
    <dbReference type="NCBI Taxonomy" id="2656774"/>
    <lineage>
        <taxon>Bacteria</taxon>
        <taxon>Bacillati</taxon>
        <taxon>Actinomycetota</taxon>
        <taxon>Actinomycetes</taxon>
        <taxon>Glycomycetales</taxon>
        <taxon>Glycomycetaceae</taxon>
        <taxon>Glycomyces</taxon>
    </lineage>
</organism>
<gene>
    <name evidence="2" type="ORF">GFD30_07640</name>
</gene>
<dbReference type="InterPro" id="IPR018729">
    <property type="entry name" value="DUF2269_transmembrane"/>
</dbReference>
<feature type="transmembrane region" description="Helical" evidence="1">
    <location>
        <begin position="77"/>
        <end position="100"/>
    </location>
</feature>
<comment type="caution">
    <text evidence="2">The sequence shown here is derived from an EMBL/GenBank/DDBJ whole genome shotgun (WGS) entry which is preliminary data.</text>
</comment>
<keyword evidence="3" id="KW-1185">Reference proteome</keyword>
<dbReference type="RefSeq" id="WP_153024587.1">
    <property type="nucleotide sequence ID" value="NZ_WIAO01000006.1"/>
</dbReference>